<dbReference type="RefSeq" id="WP_149101934.1">
    <property type="nucleotide sequence ID" value="NZ_VTFT01000001.1"/>
</dbReference>
<dbReference type="AlphaFoldDB" id="A0A5D4XN70"/>
<dbReference type="InterPro" id="IPR018640">
    <property type="entry name" value="DUF2063"/>
</dbReference>
<protein>
    <submittedName>
        <fullName evidence="3">DUF2063 domain-containing protein</fullName>
    </submittedName>
</protein>
<evidence type="ECO:0000259" key="2">
    <source>
        <dbReference type="Pfam" id="PF22106"/>
    </source>
</evidence>
<accession>A0A5D4XN70</accession>
<sequence>MADAPTTLRAQQVALSRHLRDPATAPPPADIEERRLAIYRELLYNNLQGLLAGNFPVIRRILDDAAWHALVRGFFASHRSHTPLFTEIGREFVRWLETRDGDPPVAPWLPELAHYEWVELALQISDAEPRGDLQTDVDPASDPVQALLDGVPLVSPLAWALAYRWPVHRIGPGFVPEVPPEVPTLLLVRRDASGEVRFAQLSPLAFRLLELLADGARTGRECLQMLASEAGSDTDSLLGEGGAMLARMRDEGTLLGIRRP</sequence>
<feature type="domain" description="Putative DNA-binding" evidence="1">
    <location>
        <begin position="11"/>
        <end position="96"/>
    </location>
</feature>
<reference evidence="3 4" key="1">
    <citation type="submission" date="2019-08" db="EMBL/GenBank/DDBJ databases">
        <title>Luteimonas viscosus sp. nov., isolated from soil of a sunflower field.</title>
        <authorList>
            <person name="Jianli Z."/>
            <person name="Ying Z."/>
        </authorList>
    </citation>
    <scope>NUCLEOTIDE SEQUENCE [LARGE SCALE GENOMIC DNA]</scope>
    <source>
        <strain evidence="3 4">XBU10</strain>
    </source>
</reference>
<evidence type="ECO:0000259" key="1">
    <source>
        <dbReference type="Pfam" id="PF09836"/>
    </source>
</evidence>
<gene>
    <name evidence="3" type="ORF">FZO89_03375</name>
</gene>
<dbReference type="OrthoDB" id="4146344at2"/>
<dbReference type="Gene3D" id="1.10.150.690">
    <property type="entry name" value="DUF2063"/>
    <property type="match status" value="1"/>
</dbReference>
<name>A0A5D4XN70_9GAMM</name>
<keyword evidence="4" id="KW-1185">Reference proteome</keyword>
<dbReference type="EMBL" id="VTFT01000001">
    <property type="protein sequence ID" value="TYT25383.1"/>
    <property type="molecule type" value="Genomic_DNA"/>
</dbReference>
<dbReference type="Gene3D" id="3.90.930.50">
    <property type="match status" value="1"/>
</dbReference>
<evidence type="ECO:0000313" key="3">
    <source>
        <dbReference type="EMBL" id="TYT25383.1"/>
    </source>
</evidence>
<dbReference type="Proteomes" id="UP000324973">
    <property type="component" value="Unassembled WGS sequence"/>
</dbReference>
<comment type="caution">
    <text evidence="3">The sequence shown here is derived from an EMBL/GenBank/DDBJ whole genome shotgun (WGS) entry which is preliminary data.</text>
</comment>
<organism evidence="3 4">
    <name type="scientific">Luteimonas viscosa</name>
    <dbReference type="NCBI Taxonomy" id="1132694"/>
    <lineage>
        <taxon>Bacteria</taxon>
        <taxon>Pseudomonadati</taxon>
        <taxon>Pseudomonadota</taxon>
        <taxon>Gammaproteobacteria</taxon>
        <taxon>Lysobacterales</taxon>
        <taxon>Lysobacteraceae</taxon>
        <taxon>Luteimonas</taxon>
    </lineage>
</organism>
<dbReference type="InterPro" id="IPR054098">
    <property type="entry name" value="NGO1945-like_C"/>
</dbReference>
<dbReference type="InterPro" id="IPR044922">
    <property type="entry name" value="DUF2063_N_sf"/>
</dbReference>
<feature type="domain" description="NGO1945-like C-terminal" evidence="2">
    <location>
        <begin position="155"/>
        <end position="249"/>
    </location>
</feature>
<dbReference type="Pfam" id="PF22106">
    <property type="entry name" value="NGO1945_C"/>
    <property type="match status" value="1"/>
</dbReference>
<proteinExistence type="predicted"/>
<evidence type="ECO:0000313" key="4">
    <source>
        <dbReference type="Proteomes" id="UP000324973"/>
    </source>
</evidence>
<dbReference type="Pfam" id="PF09836">
    <property type="entry name" value="DUF2063"/>
    <property type="match status" value="1"/>
</dbReference>